<comment type="caution">
    <text evidence="1">The sequence shown here is derived from an EMBL/GenBank/DDBJ whole genome shotgun (WGS) entry which is preliminary data.</text>
</comment>
<name>A0AAX2F7N7_9BACT</name>
<proteinExistence type="predicted"/>
<organism evidence="1 2">
    <name type="scientific">Prevotella scopos JCM 17725</name>
    <dbReference type="NCBI Taxonomy" id="1236518"/>
    <lineage>
        <taxon>Bacteria</taxon>
        <taxon>Pseudomonadati</taxon>
        <taxon>Bacteroidota</taxon>
        <taxon>Bacteroidia</taxon>
        <taxon>Bacteroidales</taxon>
        <taxon>Prevotellaceae</taxon>
        <taxon>Prevotella</taxon>
    </lineage>
</organism>
<sequence>MKFRRASLAFYKKISYYCTHFFALPIYINKTTMNSKIKLLLIALTLSLSANAQKMKEQDIFKHTAIDTTQLIVSYDLTVKYDLSGQNNPDLEKVYTYIGRKVCQSFVESEHNADLRMAKAFLRNGKRGSRASMKLVANVGETYIGYPKGKTTVIYNMDGAGSYLYQEATPKMQWKITTEHKTLLDYDCTAATCSYRGRNYKVWFTTKIPLSYGPWKFTGLPGLVMEAETKEGDYHWTVTGIEKPKTATPIYFLDRNYVKTSRENTRKQERLLLKDPAGYLESYGYNFTTTNFNGQVVKLTLFTFDNPLERE</sequence>
<accession>A0AAX2F7N7</accession>
<dbReference type="Proteomes" id="UP000184105">
    <property type="component" value="Unassembled WGS sequence"/>
</dbReference>
<dbReference type="InterPro" id="IPR005901">
    <property type="entry name" value="GLPGLI"/>
</dbReference>
<reference evidence="1 2" key="1">
    <citation type="submission" date="2016-11" db="EMBL/GenBank/DDBJ databases">
        <authorList>
            <person name="Varghese N."/>
            <person name="Submissions S."/>
        </authorList>
    </citation>
    <scope>NUCLEOTIDE SEQUENCE [LARGE SCALE GENOMIC DNA]</scope>
    <source>
        <strain evidence="1 2">DSM 22613</strain>
    </source>
</reference>
<dbReference type="NCBIfam" id="TIGR01200">
    <property type="entry name" value="GLPGLI"/>
    <property type="match status" value="1"/>
</dbReference>
<dbReference type="Pfam" id="PF09697">
    <property type="entry name" value="Porph_ging"/>
    <property type="match status" value="1"/>
</dbReference>
<keyword evidence="2" id="KW-1185">Reference proteome</keyword>
<gene>
    <name evidence="1" type="ORF">SAMN05444364_1603</name>
</gene>
<evidence type="ECO:0000313" key="2">
    <source>
        <dbReference type="Proteomes" id="UP000184105"/>
    </source>
</evidence>
<protein>
    <submittedName>
        <fullName evidence="1">GLPGLI family protein</fullName>
    </submittedName>
</protein>
<evidence type="ECO:0000313" key="1">
    <source>
        <dbReference type="EMBL" id="SHG21043.1"/>
    </source>
</evidence>
<dbReference type="AlphaFoldDB" id="A0AAX2F7N7"/>
<dbReference type="EMBL" id="FQWA01000060">
    <property type="protein sequence ID" value="SHG21043.1"/>
    <property type="molecule type" value="Genomic_DNA"/>
</dbReference>